<reference evidence="3" key="1">
    <citation type="submission" date="2017-09" db="EMBL/GenBank/DDBJ databases">
        <title>Depth-based differentiation of microbial function through sediment-hosted aquifers and enrichment of novel symbionts in the deep terrestrial subsurface.</title>
        <authorList>
            <person name="Probst A.J."/>
            <person name="Ladd B."/>
            <person name="Jarett J.K."/>
            <person name="Geller-Mcgrath D.E."/>
            <person name="Sieber C.M.K."/>
            <person name="Emerson J.B."/>
            <person name="Anantharaman K."/>
            <person name="Thomas B.C."/>
            <person name="Malmstrom R."/>
            <person name="Stieglmeier M."/>
            <person name="Klingl A."/>
            <person name="Woyke T."/>
            <person name="Ryan C.M."/>
            <person name="Banfield J.F."/>
        </authorList>
    </citation>
    <scope>NUCLEOTIDE SEQUENCE [LARGE SCALE GENOMIC DNA]</scope>
</reference>
<dbReference type="AlphaFoldDB" id="A0A2M6Z2R2"/>
<name>A0A2M6Z2R2_9BACT</name>
<organism evidence="2 3">
    <name type="scientific">bacterium (Candidatus Gribaldobacteria) CG07_land_8_20_14_0_80_33_18</name>
    <dbReference type="NCBI Taxonomy" id="2014272"/>
    <lineage>
        <taxon>Bacteria</taxon>
        <taxon>Candidatus Gribaldobacteria</taxon>
    </lineage>
</organism>
<proteinExistence type="predicted"/>
<dbReference type="Proteomes" id="UP000228777">
    <property type="component" value="Unassembled WGS sequence"/>
</dbReference>
<feature type="transmembrane region" description="Helical" evidence="1">
    <location>
        <begin position="47"/>
        <end position="65"/>
    </location>
</feature>
<evidence type="ECO:0000313" key="2">
    <source>
        <dbReference type="EMBL" id="PIU46693.1"/>
    </source>
</evidence>
<accession>A0A2M6Z2R2</accession>
<keyword evidence="1" id="KW-0812">Transmembrane</keyword>
<sequence length="94" mass="10084">MKTLFTIGVLIVLAIIANFAAVFVLNIAGLPGALLAGKLEKRSKGQFIFGSVISAIGQSFVYLAYTAFIVNWTMLAISIQGVVLLLGRLPFLRL</sequence>
<feature type="transmembrane region" description="Helical" evidence="1">
    <location>
        <begin position="71"/>
        <end position="91"/>
    </location>
</feature>
<protein>
    <submittedName>
        <fullName evidence="2">Uncharacterized protein</fullName>
    </submittedName>
</protein>
<gene>
    <name evidence="2" type="ORF">COS93_01935</name>
</gene>
<dbReference type="EMBL" id="PEWP01000035">
    <property type="protein sequence ID" value="PIU46693.1"/>
    <property type="molecule type" value="Genomic_DNA"/>
</dbReference>
<evidence type="ECO:0000256" key="1">
    <source>
        <dbReference type="SAM" id="Phobius"/>
    </source>
</evidence>
<evidence type="ECO:0000313" key="3">
    <source>
        <dbReference type="Proteomes" id="UP000228777"/>
    </source>
</evidence>
<keyword evidence="1" id="KW-0472">Membrane</keyword>
<feature type="transmembrane region" description="Helical" evidence="1">
    <location>
        <begin position="6"/>
        <end position="35"/>
    </location>
</feature>
<keyword evidence="1" id="KW-1133">Transmembrane helix</keyword>
<comment type="caution">
    <text evidence="2">The sequence shown here is derived from an EMBL/GenBank/DDBJ whole genome shotgun (WGS) entry which is preliminary data.</text>
</comment>